<evidence type="ECO:0000313" key="20">
    <source>
        <dbReference type="Proteomes" id="UP001069145"/>
    </source>
</evidence>
<keyword evidence="9" id="KW-0460">Magnesium</keyword>
<reference evidence="17" key="2">
    <citation type="submission" date="2022-09" db="EMBL/GenBank/DDBJ databases">
        <title>Aerococcus urinae taxonomy study.</title>
        <authorList>
            <person name="Christensen J."/>
            <person name="Senneby E."/>
        </authorList>
    </citation>
    <scope>NUCLEOTIDE SEQUENCE</scope>
    <source>
        <strain evidence="17">NLD-066-U95</strain>
    </source>
</reference>
<keyword evidence="20" id="KW-1185">Reference proteome</keyword>
<evidence type="ECO:0000256" key="14">
    <source>
        <dbReference type="PROSITE-ProRule" id="PRU00409"/>
    </source>
</evidence>
<evidence type="ECO:0000256" key="4">
    <source>
        <dbReference type="ARBA" id="ARBA00013263"/>
    </source>
</evidence>
<dbReference type="NCBIfam" id="NF006367">
    <property type="entry name" value="PRK08591.1"/>
    <property type="match status" value="1"/>
</dbReference>
<dbReference type="GO" id="GO:0046872">
    <property type="term" value="F:metal ion binding"/>
    <property type="evidence" value="ECO:0007669"/>
    <property type="project" value="InterPro"/>
</dbReference>
<dbReference type="GeneID" id="35766850"/>
<proteinExistence type="predicted"/>
<gene>
    <name evidence="18" type="primary">accC</name>
    <name evidence="18" type="ORF">I6G68_05215</name>
    <name evidence="17" type="ORF">ODY43_00475</name>
</gene>
<feature type="domain" description="ATP-grasp" evidence="15">
    <location>
        <begin position="120"/>
        <end position="317"/>
    </location>
</feature>
<keyword evidence="6 14" id="KW-0547">Nucleotide-binding</keyword>
<dbReference type="InterPro" id="IPR050856">
    <property type="entry name" value="Biotin_carboxylase_complex"/>
</dbReference>
<accession>A0A120I9T0</accession>
<comment type="function">
    <text evidence="1">This protein is a component of the acetyl coenzyme A carboxylase complex; first, biotin carboxylase catalyzes the carboxylation of the carrier protein and then the transcarboxylase transfers the carboxyl group to form malonyl-CoA.</text>
</comment>
<name>A0A120I9T0_9LACT</name>
<keyword evidence="10" id="KW-0275">Fatty acid biosynthesis</keyword>
<dbReference type="AlphaFoldDB" id="A0A120I9T0"/>
<dbReference type="Pfam" id="PF00289">
    <property type="entry name" value="Biotin_carb_N"/>
    <property type="match status" value="1"/>
</dbReference>
<evidence type="ECO:0000256" key="2">
    <source>
        <dbReference type="ARBA" id="ARBA00004956"/>
    </source>
</evidence>
<keyword evidence="5 18" id="KW-0436">Ligase</keyword>
<dbReference type="PROSITE" id="PS50979">
    <property type="entry name" value="BC"/>
    <property type="match status" value="1"/>
</dbReference>
<dbReference type="InterPro" id="IPR005481">
    <property type="entry name" value="BC-like_N"/>
</dbReference>
<comment type="pathway">
    <text evidence="2">Lipid metabolism; malonyl-CoA biosynthesis; malonyl-CoA from acetyl-CoA: step 1/1.</text>
</comment>
<dbReference type="PROSITE" id="PS00867">
    <property type="entry name" value="CPSASE_2"/>
    <property type="match status" value="1"/>
</dbReference>
<evidence type="ECO:0000256" key="3">
    <source>
        <dbReference type="ARBA" id="ARBA00011750"/>
    </source>
</evidence>
<dbReference type="Pfam" id="PF02785">
    <property type="entry name" value="Biotin_carb_C"/>
    <property type="match status" value="1"/>
</dbReference>
<evidence type="ECO:0000256" key="13">
    <source>
        <dbReference type="ARBA" id="ARBA00048600"/>
    </source>
</evidence>
<dbReference type="GO" id="GO:0006633">
    <property type="term" value="P:fatty acid biosynthetic process"/>
    <property type="evidence" value="ECO:0007669"/>
    <property type="project" value="UniProtKB-KW"/>
</dbReference>
<dbReference type="GO" id="GO:0005524">
    <property type="term" value="F:ATP binding"/>
    <property type="evidence" value="ECO:0007669"/>
    <property type="project" value="UniProtKB-UniRule"/>
</dbReference>
<evidence type="ECO:0000256" key="8">
    <source>
        <dbReference type="ARBA" id="ARBA00022840"/>
    </source>
</evidence>
<dbReference type="InterPro" id="IPR005479">
    <property type="entry name" value="CPAse_ATP-bd"/>
</dbReference>
<evidence type="ECO:0000313" key="19">
    <source>
        <dbReference type="Proteomes" id="UP000594771"/>
    </source>
</evidence>
<dbReference type="SUPFAM" id="SSF56059">
    <property type="entry name" value="Glutathione synthetase ATP-binding domain-like"/>
    <property type="match status" value="1"/>
</dbReference>
<dbReference type="KEGG" id="aun:AWM73_04840"/>
<dbReference type="InterPro" id="IPR004549">
    <property type="entry name" value="Acetyl_CoA_COase_biotin_COase"/>
</dbReference>
<sequence length="467" mass="51856">MFSKILIANRGEIAVRVIRTCKEMGIDTVAVYSTADKDALHVQLADESVCIGGPQSKDSYLDMQAILSAAYVTNAEAIHPGFGFLSENSKFARLCQEMNITFIGPSAEVIDKMGDKQHARQTMMAANVPVIPGSKDFIHSASEGLAEADRVGYPVLLKATSGGGGKGMRQVDCPEDLQKQFDEASREAQQGFNDARLYLEKVIHPAHHIEVQILADQNGHVIHLGERECSLQRNHQKVLEETPSPFISDKTRQAICQAAVRAGENVQYTGAGTIEFLVDDDENFYFMEMNTRIQVEHPITELVTGIDIVAEQIRVAYGYDLSYQQSDVHFSGHAIECRINAEQPEKNFLPSMGRFDFIHWPLGGLGLRVDSAILSGSALPAFYDSMIAKVIAYGDDRQSALLRMKRALEELCIEGVNTNQQFLYDLLAAPAFQLGNYNNEYLESQFLPQWLAEVQAEASEEDRQEKV</sequence>
<dbReference type="GO" id="GO:2001295">
    <property type="term" value="P:malonyl-CoA biosynthetic process"/>
    <property type="evidence" value="ECO:0007669"/>
    <property type="project" value="UniProtKB-UniPathway"/>
</dbReference>
<reference evidence="18 19" key="1">
    <citation type="submission" date="2020-12" db="EMBL/GenBank/DDBJ databases">
        <title>FDA dAtabase for Regulatory Grade micrObial Sequences (FDA-ARGOS): Supporting development and validation of Infectious Disease Dx tests.</title>
        <authorList>
            <person name="Sproer C."/>
            <person name="Gronow S."/>
            <person name="Severitt S."/>
            <person name="Schroder I."/>
            <person name="Tallon L."/>
            <person name="Sadzewicz L."/>
            <person name="Zhao X."/>
            <person name="Boylan J."/>
            <person name="Ott S."/>
            <person name="Bowen H."/>
            <person name="Vavikolanu K."/>
            <person name="Mehta A."/>
            <person name="Aluvathingal J."/>
            <person name="Nadendla S."/>
            <person name="Lowell S."/>
            <person name="Myers T."/>
            <person name="Yan Y."/>
            <person name="Sichtig H."/>
        </authorList>
    </citation>
    <scope>NUCLEOTIDE SEQUENCE [LARGE SCALE GENOMIC DNA]</scope>
    <source>
        <strain evidence="18 19">FDAARGOS_911</strain>
    </source>
</reference>
<keyword evidence="12" id="KW-0092">Biotin</keyword>
<dbReference type="Proteomes" id="UP001069145">
    <property type="component" value="Unassembled WGS sequence"/>
</dbReference>
<dbReference type="GO" id="GO:0004075">
    <property type="term" value="F:biotin carboxylase activity"/>
    <property type="evidence" value="ECO:0007669"/>
    <property type="project" value="UniProtKB-EC"/>
</dbReference>
<dbReference type="FunFam" id="3.30.1490.20:FF:000003">
    <property type="entry name" value="acetyl-CoA carboxylase isoform X1"/>
    <property type="match status" value="1"/>
</dbReference>
<keyword evidence="10" id="KW-0443">Lipid metabolism</keyword>
<dbReference type="FunFam" id="3.30.470.20:FF:000028">
    <property type="entry name" value="Methylcrotonoyl-CoA carboxylase subunit alpha, mitochondrial"/>
    <property type="match status" value="1"/>
</dbReference>
<evidence type="ECO:0000256" key="1">
    <source>
        <dbReference type="ARBA" id="ARBA00003761"/>
    </source>
</evidence>
<dbReference type="PROSITE" id="PS50975">
    <property type="entry name" value="ATP_GRASP"/>
    <property type="match status" value="1"/>
</dbReference>
<dbReference type="InterPro" id="IPR011764">
    <property type="entry name" value="Biotin_carboxylation_dom"/>
</dbReference>
<dbReference type="UniPathway" id="UPA00655">
    <property type="reaction ID" value="UER00711"/>
</dbReference>
<comment type="catalytic activity">
    <reaction evidence="13">
        <text>N(6)-biotinyl-L-lysyl-[protein] + hydrogencarbonate + ATP = N(6)-carboxybiotinyl-L-lysyl-[protein] + ADP + phosphate + H(+)</text>
        <dbReference type="Rhea" id="RHEA:13501"/>
        <dbReference type="Rhea" id="RHEA-COMP:10505"/>
        <dbReference type="Rhea" id="RHEA-COMP:10506"/>
        <dbReference type="ChEBI" id="CHEBI:15378"/>
        <dbReference type="ChEBI" id="CHEBI:17544"/>
        <dbReference type="ChEBI" id="CHEBI:30616"/>
        <dbReference type="ChEBI" id="CHEBI:43474"/>
        <dbReference type="ChEBI" id="CHEBI:83144"/>
        <dbReference type="ChEBI" id="CHEBI:83145"/>
        <dbReference type="ChEBI" id="CHEBI:456216"/>
        <dbReference type="EC" id="6.3.4.14"/>
    </reaction>
</comment>
<dbReference type="InterPro" id="IPR011054">
    <property type="entry name" value="Rudment_hybrid_motif"/>
</dbReference>
<dbReference type="PANTHER" id="PTHR18866:SF33">
    <property type="entry name" value="METHYLCROTONOYL-COA CARBOXYLASE SUBUNIT ALPHA, MITOCHONDRIAL-RELATED"/>
    <property type="match status" value="1"/>
</dbReference>
<keyword evidence="11" id="KW-0464">Manganese</keyword>
<dbReference type="SMART" id="SM00878">
    <property type="entry name" value="Biotin_carb_C"/>
    <property type="match status" value="1"/>
</dbReference>
<evidence type="ECO:0000256" key="11">
    <source>
        <dbReference type="ARBA" id="ARBA00023211"/>
    </source>
</evidence>
<dbReference type="SUPFAM" id="SSF52440">
    <property type="entry name" value="PreATP-grasp domain"/>
    <property type="match status" value="1"/>
</dbReference>
<keyword evidence="7" id="KW-0276">Fatty acid metabolism</keyword>
<dbReference type="SUPFAM" id="SSF51246">
    <property type="entry name" value="Rudiment single hybrid motif"/>
    <property type="match status" value="1"/>
</dbReference>
<keyword evidence="10" id="KW-0444">Lipid biosynthesis</keyword>
<evidence type="ECO:0000259" key="15">
    <source>
        <dbReference type="PROSITE" id="PS50975"/>
    </source>
</evidence>
<evidence type="ECO:0000256" key="7">
    <source>
        <dbReference type="ARBA" id="ARBA00022832"/>
    </source>
</evidence>
<dbReference type="Pfam" id="PF02786">
    <property type="entry name" value="CPSase_L_D2"/>
    <property type="match status" value="1"/>
</dbReference>
<dbReference type="EMBL" id="CP065662">
    <property type="protein sequence ID" value="QPS00798.1"/>
    <property type="molecule type" value="Genomic_DNA"/>
</dbReference>
<dbReference type="InterPro" id="IPR016185">
    <property type="entry name" value="PreATP-grasp_dom_sf"/>
</dbReference>
<organism evidence="18 19">
    <name type="scientific">Aerococcus urinae</name>
    <dbReference type="NCBI Taxonomy" id="1376"/>
    <lineage>
        <taxon>Bacteria</taxon>
        <taxon>Bacillati</taxon>
        <taxon>Bacillota</taxon>
        <taxon>Bacilli</taxon>
        <taxon>Lactobacillales</taxon>
        <taxon>Aerococcaceae</taxon>
        <taxon>Aerococcus</taxon>
    </lineage>
</organism>
<comment type="subunit">
    <text evidence="3">Acetyl-CoA carboxylase is a heterohexamer of biotin carboxyl carrier protein, biotin carboxylase and the two subunits of carboxyl transferase in a 2:2 complex.</text>
</comment>
<evidence type="ECO:0000256" key="12">
    <source>
        <dbReference type="ARBA" id="ARBA00023267"/>
    </source>
</evidence>
<evidence type="ECO:0000313" key="17">
    <source>
        <dbReference type="EMBL" id="MCY3052479.1"/>
    </source>
</evidence>
<evidence type="ECO:0000256" key="5">
    <source>
        <dbReference type="ARBA" id="ARBA00022598"/>
    </source>
</evidence>
<evidence type="ECO:0000313" key="18">
    <source>
        <dbReference type="EMBL" id="QPS00798.1"/>
    </source>
</evidence>
<dbReference type="InterPro" id="IPR011761">
    <property type="entry name" value="ATP-grasp"/>
</dbReference>
<dbReference type="EC" id="6.3.4.14" evidence="4"/>
<dbReference type="RefSeq" id="WP_060778327.1">
    <property type="nucleotide sequence ID" value="NZ_CAJHLF010000002.1"/>
</dbReference>
<evidence type="ECO:0000259" key="16">
    <source>
        <dbReference type="PROSITE" id="PS50979"/>
    </source>
</evidence>
<protein>
    <recommendedName>
        <fullName evidence="4">biotin carboxylase</fullName>
        <ecNumber evidence="4">6.3.4.14</ecNumber>
    </recommendedName>
</protein>
<dbReference type="PROSITE" id="PS00866">
    <property type="entry name" value="CPSASE_1"/>
    <property type="match status" value="1"/>
</dbReference>
<dbReference type="Proteomes" id="UP000594771">
    <property type="component" value="Chromosome"/>
</dbReference>
<dbReference type="OrthoDB" id="9807469at2"/>
<dbReference type="Gene3D" id="3.30.470.20">
    <property type="entry name" value="ATP-grasp fold, B domain"/>
    <property type="match status" value="1"/>
</dbReference>
<dbReference type="NCBIfam" id="TIGR00514">
    <property type="entry name" value="accC"/>
    <property type="match status" value="1"/>
</dbReference>
<dbReference type="EMBL" id="JAOTML010000001">
    <property type="protein sequence ID" value="MCY3052479.1"/>
    <property type="molecule type" value="Genomic_DNA"/>
</dbReference>
<evidence type="ECO:0000256" key="10">
    <source>
        <dbReference type="ARBA" id="ARBA00023160"/>
    </source>
</evidence>
<evidence type="ECO:0000256" key="6">
    <source>
        <dbReference type="ARBA" id="ARBA00022741"/>
    </source>
</evidence>
<keyword evidence="8 14" id="KW-0067">ATP-binding</keyword>
<evidence type="ECO:0000256" key="9">
    <source>
        <dbReference type="ARBA" id="ARBA00022842"/>
    </source>
</evidence>
<dbReference type="FunFam" id="3.40.50.20:FF:000010">
    <property type="entry name" value="Propionyl-CoA carboxylase subunit alpha"/>
    <property type="match status" value="1"/>
</dbReference>
<feature type="domain" description="Biotin carboxylation" evidence="16">
    <location>
        <begin position="1"/>
        <end position="447"/>
    </location>
</feature>
<dbReference type="InterPro" id="IPR005482">
    <property type="entry name" value="Biotin_COase_C"/>
</dbReference>
<dbReference type="PANTHER" id="PTHR18866">
    <property type="entry name" value="CARBOXYLASE:PYRUVATE/ACETYL-COA/PROPIONYL-COA CARBOXYLASE"/>
    <property type="match status" value="1"/>
</dbReference>